<gene>
    <name evidence="5" type="ORF">C1H87_07340</name>
</gene>
<evidence type="ECO:0000256" key="2">
    <source>
        <dbReference type="ARBA" id="ARBA00022801"/>
    </source>
</evidence>
<dbReference type="GO" id="GO:0046872">
    <property type="term" value="F:metal ion binding"/>
    <property type="evidence" value="ECO:0007669"/>
    <property type="project" value="UniProtKB-KW"/>
</dbReference>
<feature type="binding site" evidence="3">
    <location>
        <position position="117"/>
    </location>
    <ligand>
        <name>Mg(2+)</name>
        <dbReference type="ChEBI" id="CHEBI:18420"/>
        <label>1</label>
    </ligand>
</feature>
<feature type="binding site" evidence="3">
    <location>
        <position position="343"/>
    </location>
    <ligand>
        <name>Mg(2+)</name>
        <dbReference type="ChEBI" id="CHEBI:18420"/>
        <label>1</label>
    </ligand>
</feature>
<keyword evidence="6" id="KW-1185">Reference proteome</keyword>
<feature type="binding site" evidence="3">
    <location>
        <position position="116"/>
    </location>
    <ligand>
        <name>Mg(2+)</name>
        <dbReference type="ChEBI" id="CHEBI:18420"/>
        <label>1</label>
    </ligand>
</feature>
<keyword evidence="4" id="KW-0732">Signal</keyword>
<feature type="chain" id="PRO_5014610208" description="ADP-ribosylglycohydrolase family protein" evidence="4">
    <location>
        <begin position="27"/>
        <end position="407"/>
    </location>
</feature>
<feature type="binding site" evidence="3">
    <location>
        <position position="346"/>
    </location>
    <ligand>
        <name>Mg(2+)</name>
        <dbReference type="ChEBI" id="CHEBI:18420"/>
        <label>1</label>
    </ligand>
</feature>
<dbReference type="GO" id="GO:0016787">
    <property type="term" value="F:hydrolase activity"/>
    <property type="evidence" value="ECO:0007669"/>
    <property type="project" value="UniProtKB-KW"/>
</dbReference>
<feature type="binding site" evidence="3">
    <location>
        <position position="345"/>
    </location>
    <ligand>
        <name>Mg(2+)</name>
        <dbReference type="ChEBI" id="CHEBI:18420"/>
        <label>1</label>
    </ligand>
</feature>
<dbReference type="Proteomes" id="UP000235826">
    <property type="component" value="Chromosome"/>
</dbReference>
<dbReference type="Gene3D" id="1.10.4080.10">
    <property type="entry name" value="ADP-ribosylation/Crystallin J1"/>
    <property type="match status" value="1"/>
</dbReference>
<dbReference type="KEGG" id="fek:C1H87_07340"/>
<sequence>MNRRKFIQNSALATVGASLISNHANANMSPSITEKKDLDKIKSSDAFKYYKDRAAGCYFGAAIADAMGGPPEFIHYKRRERDFGWVKGFLEYKTPPGHGTIGPGYALHTRAGSITDDTFIRADCTRFYLNVKPPYTAHKMAHYFLKNADFSNWWTVAVKALRRVESGEVSAEDAGFKHQQGGGGAWWQPVSILNAGDPLAASNEVSNLCRIWKAPLERDILSSVVAGQAAAYKKGSTVDSVINAVLDDSGPLAKKLFERALDIAKKANSPQELYKNLYAKAMVDEVSTEIDGPMPKPMKDVYVEGGYGGVKFAEQQPWALAYFLYGNGDPEKTVLTAINGGRDSDSIASNAASWLGALYGESIWPKEWVDTVQEANLIEMDIRGLLDQLVDLGVRNGTVAIINNYDI</sequence>
<dbReference type="InterPro" id="IPR005502">
    <property type="entry name" value="Ribosyl_crysJ1"/>
</dbReference>
<evidence type="ECO:0000313" key="5">
    <source>
        <dbReference type="EMBL" id="AUP78533.1"/>
    </source>
</evidence>
<name>A0A2K9PN90_9FLAO</name>
<dbReference type="PANTHER" id="PTHR16222:SF24">
    <property type="entry name" value="ADP-RIBOSYLHYDROLASE ARH3"/>
    <property type="match status" value="1"/>
</dbReference>
<accession>A0A2K9PN90</accession>
<keyword evidence="3" id="KW-0460">Magnesium</keyword>
<proteinExistence type="inferred from homology"/>
<feature type="binding site" evidence="3">
    <location>
        <position position="115"/>
    </location>
    <ligand>
        <name>Mg(2+)</name>
        <dbReference type="ChEBI" id="CHEBI:18420"/>
        <label>1</label>
    </ligand>
</feature>
<evidence type="ECO:0000256" key="4">
    <source>
        <dbReference type="SAM" id="SignalP"/>
    </source>
</evidence>
<dbReference type="InterPro" id="IPR050792">
    <property type="entry name" value="ADP-ribosylglycohydrolase"/>
</dbReference>
<feature type="signal peptide" evidence="4">
    <location>
        <begin position="1"/>
        <end position="26"/>
    </location>
</feature>
<organism evidence="5 6">
    <name type="scientific">Flavivirga eckloniae</name>
    <dbReference type="NCBI Taxonomy" id="1803846"/>
    <lineage>
        <taxon>Bacteria</taxon>
        <taxon>Pseudomonadati</taxon>
        <taxon>Bacteroidota</taxon>
        <taxon>Flavobacteriia</taxon>
        <taxon>Flavobacteriales</taxon>
        <taxon>Flavobacteriaceae</taxon>
        <taxon>Flavivirga</taxon>
    </lineage>
</organism>
<comment type="similarity">
    <text evidence="1">Belongs to the ADP-ribosylglycohydrolase family.</text>
</comment>
<keyword evidence="2" id="KW-0378">Hydrolase</keyword>
<dbReference type="Pfam" id="PF03747">
    <property type="entry name" value="ADP_ribosyl_GH"/>
    <property type="match status" value="1"/>
</dbReference>
<protein>
    <recommendedName>
        <fullName evidence="7">ADP-ribosylglycohydrolase family protein</fullName>
    </recommendedName>
</protein>
<dbReference type="InterPro" id="IPR036705">
    <property type="entry name" value="Ribosyl_crysJ1_sf"/>
</dbReference>
<comment type="cofactor">
    <cofactor evidence="3">
        <name>Mg(2+)</name>
        <dbReference type="ChEBI" id="CHEBI:18420"/>
    </cofactor>
    <text evidence="3">Binds 2 magnesium ions per subunit.</text>
</comment>
<evidence type="ECO:0008006" key="7">
    <source>
        <dbReference type="Google" id="ProtNLM"/>
    </source>
</evidence>
<dbReference type="AlphaFoldDB" id="A0A2K9PN90"/>
<dbReference type="EMBL" id="CP025791">
    <property type="protein sequence ID" value="AUP78533.1"/>
    <property type="molecule type" value="Genomic_DNA"/>
</dbReference>
<keyword evidence="3" id="KW-0479">Metal-binding</keyword>
<evidence type="ECO:0000256" key="1">
    <source>
        <dbReference type="ARBA" id="ARBA00010702"/>
    </source>
</evidence>
<dbReference type="PANTHER" id="PTHR16222">
    <property type="entry name" value="ADP-RIBOSYLGLYCOHYDROLASE"/>
    <property type="match status" value="1"/>
</dbReference>
<evidence type="ECO:0000256" key="3">
    <source>
        <dbReference type="PIRSR" id="PIRSR605502-1"/>
    </source>
</evidence>
<reference evidence="5 6" key="1">
    <citation type="submission" date="2018-01" db="EMBL/GenBank/DDBJ databases">
        <title>Complete genome sequence of Flavivirga eckloniae ECD14 isolated from seaweed Ecklonia cava.</title>
        <authorList>
            <person name="Lee J.H."/>
            <person name="Baik K.S."/>
            <person name="Seong C.N."/>
        </authorList>
    </citation>
    <scope>NUCLEOTIDE SEQUENCE [LARGE SCALE GENOMIC DNA]</scope>
    <source>
        <strain evidence="5 6">ECD14</strain>
    </source>
</reference>
<dbReference type="SUPFAM" id="SSF101478">
    <property type="entry name" value="ADP-ribosylglycohydrolase"/>
    <property type="match status" value="1"/>
</dbReference>
<evidence type="ECO:0000313" key="6">
    <source>
        <dbReference type="Proteomes" id="UP000235826"/>
    </source>
</evidence>